<name>A0AAQ3QDQ7_9LILI</name>
<reference evidence="4 5" key="1">
    <citation type="submission" date="2023-10" db="EMBL/GenBank/DDBJ databases">
        <title>Chromosome-scale genome assembly provides insights into flower coloration mechanisms of Canna indica.</title>
        <authorList>
            <person name="Li C."/>
        </authorList>
    </citation>
    <scope>NUCLEOTIDE SEQUENCE [LARGE SCALE GENOMIC DNA]</scope>
    <source>
        <tissue evidence="4">Flower</tissue>
    </source>
</reference>
<dbReference type="PANTHER" id="PTHR47926">
    <property type="entry name" value="PENTATRICOPEPTIDE REPEAT-CONTAINING PROTEIN"/>
    <property type="match status" value="1"/>
</dbReference>
<dbReference type="FunFam" id="1.25.40.10:FF:000090">
    <property type="entry name" value="Pentatricopeptide repeat-containing protein, chloroplastic"/>
    <property type="match status" value="1"/>
</dbReference>
<dbReference type="FunFam" id="1.25.40.10:FF:000344">
    <property type="entry name" value="Pentatricopeptide repeat-containing protein"/>
    <property type="match status" value="1"/>
</dbReference>
<dbReference type="PROSITE" id="PS51375">
    <property type="entry name" value="PPR"/>
    <property type="match status" value="3"/>
</dbReference>
<evidence type="ECO:0000256" key="2">
    <source>
        <dbReference type="PROSITE-ProRule" id="PRU00708"/>
    </source>
</evidence>
<dbReference type="Gene3D" id="1.25.40.10">
    <property type="entry name" value="Tetratricopeptide repeat domain"/>
    <property type="match status" value="3"/>
</dbReference>
<dbReference type="InterPro" id="IPR046960">
    <property type="entry name" value="PPR_At4g14850-like_plant"/>
</dbReference>
<evidence type="ECO:0000256" key="1">
    <source>
        <dbReference type="ARBA" id="ARBA00022737"/>
    </source>
</evidence>
<protein>
    <submittedName>
        <fullName evidence="4">Pentatricopeptide repeat-containing protein</fullName>
    </submittedName>
</protein>
<feature type="repeat" description="PPR" evidence="2">
    <location>
        <begin position="191"/>
        <end position="221"/>
    </location>
</feature>
<evidence type="ECO:0000313" key="4">
    <source>
        <dbReference type="EMBL" id="WOL05458.1"/>
    </source>
</evidence>
<keyword evidence="1" id="KW-0677">Repeat</keyword>
<dbReference type="AlphaFoldDB" id="A0AAQ3QDQ7"/>
<feature type="repeat" description="PPR" evidence="2">
    <location>
        <begin position="272"/>
        <end position="302"/>
    </location>
</feature>
<keyword evidence="5" id="KW-1185">Reference proteome</keyword>
<dbReference type="NCBIfam" id="TIGR00756">
    <property type="entry name" value="PPR"/>
    <property type="match status" value="3"/>
</dbReference>
<dbReference type="InterPro" id="IPR046848">
    <property type="entry name" value="E_motif"/>
</dbReference>
<dbReference type="PANTHER" id="PTHR47926:SF347">
    <property type="entry name" value="PENTATRICOPEPTIDE REPEAT-CONTAINING PROTEIN"/>
    <property type="match status" value="1"/>
</dbReference>
<evidence type="ECO:0000256" key="3">
    <source>
        <dbReference type="SAM" id="MobiDB-lite"/>
    </source>
</evidence>
<dbReference type="Pfam" id="PF01535">
    <property type="entry name" value="PPR"/>
    <property type="match status" value="3"/>
</dbReference>
<dbReference type="InterPro" id="IPR002885">
    <property type="entry name" value="PPR_rpt"/>
</dbReference>
<gene>
    <name evidence="4" type="ORF">Cni_G14187</name>
</gene>
<feature type="region of interest" description="Disordered" evidence="3">
    <location>
        <begin position="408"/>
        <end position="447"/>
    </location>
</feature>
<feature type="compositionally biased region" description="Basic and acidic residues" evidence="3">
    <location>
        <begin position="422"/>
        <end position="433"/>
    </location>
</feature>
<dbReference type="Pfam" id="PF20431">
    <property type="entry name" value="E_motif"/>
    <property type="match status" value="1"/>
</dbReference>
<dbReference type="GO" id="GO:0003723">
    <property type="term" value="F:RNA binding"/>
    <property type="evidence" value="ECO:0007669"/>
    <property type="project" value="InterPro"/>
</dbReference>
<proteinExistence type="predicted"/>
<evidence type="ECO:0000313" key="5">
    <source>
        <dbReference type="Proteomes" id="UP001327560"/>
    </source>
</evidence>
<dbReference type="Proteomes" id="UP001327560">
    <property type="component" value="Chromosome 4"/>
</dbReference>
<feature type="compositionally biased region" description="Polar residues" evidence="3">
    <location>
        <begin position="438"/>
        <end position="447"/>
    </location>
</feature>
<sequence length="459" mass="50612">MKDHLLAVTVNSRLLAASSNLLRCLKPPRFSSSTSGVDLLKQTHAKLLRNGELDDTLTAGKLVADIASSHPSNLPYAHSLFERIPPPLNAFIWNSMIRGYAHSAFPEESLSLYRSMLARGYSPNNYTFPFLLRASARLADHRVGLSLHASLVRRGLDRLDPFIQTSLVSFYASVGSVEVARWVFDHSPMKDVTSWNALMKGYIACDRHADALRLFRAMRGQVDADEITMLSVVSACAHLGALGVGRGFALNGLAKEALDLFSEMQLAGVNADSVTLTGVLSACSHAGLVDEGLRVLKRMKTDYHVEPAIEHYGCAVDLLGRAGRLEQALDLIRTSPMRPDVVVWGALLVACRVYKNLELGELVAREMLDLDPHHAGARVFLSNVYAASGEWDRVQEVRSSMKEQKIYKPPGSSLMEMGVRSHIQDDRRDREDAEPQGPQASNQGCANYTCESEYQNNTF</sequence>
<organism evidence="4 5">
    <name type="scientific">Canna indica</name>
    <name type="common">Indian-shot</name>
    <dbReference type="NCBI Taxonomy" id="4628"/>
    <lineage>
        <taxon>Eukaryota</taxon>
        <taxon>Viridiplantae</taxon>
        <taxon>Streptophyta</taxon>
        <taxon>Embryophyta</taxon>
        <taxon>Tracheophyta</taxon>
        <taxon>Spermatophyta</taxon>
        <taxon>Magnoliopsida</taxon>
        <taxon>Liliopsida</taxon>
        <taxon>Zingiberales</taxon>
        <taxon>Cannaceae</taxon>
        <taxon>Canna</taxon>
    </lineage>
</organism>
<feature type="repeat" description="PPR" evidence="2">
    <location>
        <begin position="89"/>
        <end position="123"/>
    </location>
</feature>
<dbReference type="GO" id="GO:0009451">
    <property type="term" value="P:RNA modification"/>
    <property type="evidence" value="ECO:0007669"/>
    <property type="project" value="InterPro"/>
</dbReference>
<dbReference type="Pfam" id="PF13041">
    <property type="entry name" value="PPR_2"/>
    <property type="match status" value="1"/>
</dbReference>
<dbReference type="InterPro" id="IPR011990">
    <property type="entry name" value="TPR-like_helical_dom_sf"/>
</dbReference>
<dbReference type="EMBL" id="CP136893">
    <property type="protein sequence ID" value="WOL05458.1"/>
    <property type="molecule type" value="Genomic_DNA"/>
</dbReference>
<accession>A0AAQ3QDQ7</accession>